<gene>
    <name evidence="6" type="ORF">RR42_s1363</name>
</gene>
<dbReference type="InterPro" id="IPR017927">
    <property type="entry name" value="FAD-bd_FR_type"/>
</dbReference>
<evidence type="ECO:0000256" key="3">
    <source>
        <dbReference type="ARBA" id="ARBA00034078"/>
    </source>
</evidence>
<evidence type="ECO:0000259" key="5">
    <source>
        <dbReference type="PROSITE" id="PS51384"/>
    </source>
</evidence>
<dbReference type="OrthoDB" id="9806195at2"/>
<dbReference type="InterPro" id="IPR039261">
    <property type="entry name" value="FNR_nucleotide-bd"/>
</dbReference>
<dbReference type="SUPFAM" id="SSF52343">
    <property type="entry name" value="Ferredoxin reductase-like, C-terminal NADP-linked domain"/>
    <property type="match status" value="1"/>
</dbReference>
<dbReference type="InterPro" id="IPR012675">
    <property type="entry name" value="Beta-grasp_dom_sf"/>
</dbReference>
<evidence type="ECO:0000256" key="2">
    <source>
        <dbReference type="ARBA" id="ARBA00022714"/>
    </source>
</evidence>
<dbReference type="Gene3D" id="3.10.20.30">
    <property type="match status" value="1"/>
</dbReference>
<dbReference type="Proteomes" id="UP000031843">
    <property type="component" value="Chromosome secondary"/>
</dbReference>
<comment type="cofactor">
    <cofactor evidence="1">
        <name>FAD</name>
        <dbReference type="ChEBI" id="CHEBI:57692"/>
    </cofactor>
</comment>
<dbReference type="PRINTS" id="PR00410">
    <property type="entry name" value="PHEHYDRXLASE"/>
</dbReference>
<comment type="cofactor">
    <cofactor evidence="3">
        <name>[2Fe-2S] cluster</name>
        <dbReference type="ChEBI" id="CHEBI:190135"/>
    </cofactor>
</comment>
<feature type="domain" description="FAD-binding FR-type" evidence="5">
    <location>
        <begin position="98"/>
        <end position="197"/>
    </location>
</feature>
<dbReference type="PROSITE" id="PS00197">
    <property type="entry name" value="2FE2S_FER_1"/>
    <property type="match status" value="1"/>
</dbReference>
<organism evidence="6 7">
    <name type="scientific">Cupriavidus basilensis</name>
    <dbReference type="NCBI Taxonomy" id="68895"/>
    <lineage>
        <taxon>Bacteria</taxon>
        <taxon>Pseudomonadati</taxon>
        <taxon>Pseudomonadota</taxon>
        <taxon>Betaproteobacteria</taxon>
        <taxon>Burkholderiales</taxon>
        <taxon>Burkholderiaceae</taxon>
        <taxon>Cupriavidus</taxon>
    </lineage>
</organism>
<proteinExistence type="predicted"/>
<dbReference type="PROSITE" id="PS51085">
    <property type="entry name" value="2FE2S_FER_2"/>
    <property type="match status" value="1"/>
</dbReference>
<keyword evidence="7" id="KW-1185">Reference proteome</keyword>
<keyword evidence="2" id="KW-0411">Iron-sulfur</keyword>
<dbReference type="SUPFAM" id="SSF63380">
    <property type="entry name" value="Riboflavin synthase domain-like"/>
    <property type="match status" value="1"/>
</dbReference>
<dbReference type="Gene3D" id="2.40.30.10">
    <property type="entry name" value="Translation factors"/>
    <property type="match status" value="1"/>
</dbReference>
<evidence type="ECO:0000259" key="4">
    <source>
        <dbReference type="PROSITE" id="PS51085"/>
    </source>
</evidence>
<dbReference type="InterPro" id="IPR001433">
    <property type="entry name" value="OxRdtase_FAD/NAD-bd"/>
</dbReference>
<dbReference type="InterPro" id="IPR050415">
    <property type="entry name" value="MRET"/>
</dbReference>
<sequence>MSYRIHLIESQQSFDVDADESVLDGALRANVQMAHDCRFGGCATCRVRLVEGAVAYDEYPMGLTPEEEAEGFALACQARPTSDLVISTARPGEPCAEPARHTAVIRKIAPLSADVVHLTLELPQAPALDYRPGQYLKIFTGDGIARSFSMASVPRDRTVDLHVRRIPGGYFTERLLAGLRSDDQLDVELPLGGFYFRKDDYRPLVMVATGTGLAPIKSILESLMDDPDCPPVSLYWGMRTQADLYLHEQIQAWGARLYDFQYVPVLSRADGAWSGRRGHVQHAVAADLPDLSEHAIYLCGSPDMICDARETFLGLGASGAHIYADSFTFQHR</sequence>
<dbReference type="STRING" id="68895.RR42_s1363"/>
<keyword evidence="2" id="KW-0479">Metal-binding</keyword>
<evidence type="ECO:0000256" key="1">
    <source>
        <dbReference type="ARBA" id="ARBA00001974"/>
    </source>
</evidence>
<dbReference type="InterPro" id="IPR036010">
    <property type="entry name" value="2Fe-2S_ferredoxin-like_sf"/>
</dbReference>
<dbReference type="SUPFAM" id="SSF54292">
    <property type="entry name" value="2Fe-2S ferredoxin-like"/>
    <property type="match status" value="1"/>
</dbReference>
<dbReference type="InterPro" id="IPR001041">
    <property type="entry name" value="2Fe-2S_ferredoxin-type"/>
</dbReference>
<dbReference type="Gene3D" id="3.40.50.80">
    <property type="entry name" value="Nucleotide-binding domain of ferredoxin-NADP reductase (FNR) module"/>
    <property type="match status" value="1"/>
</dbReference>
<dbReference type="CDD" id="cd00207">
    <property type="entry name" value="fer2"/>
    <property type="match status" value="1"/>
</dbReference>
<reference evidence="6 7" key="1">
    <citation type="journal article" date="2015" name="Genome Announc.">
        <title>Complete Genome Sequence of Cupriavidus basilensis 4G11, Isolated from the Oak Ridge Field Research Center Site.</title>
        <authorList>
            <person name="Ray J."/>
            <person name="Waters R.J."/>
            <person name="Skerker J.M."/>
            <person name="Kuehl J.V."/>
            <person name="Price M.N."/>
            <person name="Huang J."/>
            <person name="Chakraborty R."/>
            <person name="Arkin A.P."/>
            <person name="Deutschbauer A."/>
        </authorList>
    </citation>
    <scope>NUCLEOTIDE SEQUENCE [LARGE SCALE GENOMIC DNA]</scope>
    <source>
        <strain evidence="6">4G11</strain>
    </source>
</reference>
<keyword evidence="2" id="KW-0408">Iron</keyword>
<dbReference type="InterPro" id="IPR008333">
    <property type="entry name" value="Cbr1-like_FAD-bd_dom"/>
</dbReference>
<dbReference type="KEGG" id="cbw:RR42_s1363"/>
<dbReference type="GO" id="GO:0051537">
    <property type="term" value="F:2 iron, 2 sulfur cluster binding"/>
    <property type="evidence" value="ECO:0007669"/>
    <property type="project" value="UniProtKB-KW"/>
</dbReference>
<protein>
    <submittedName>
        <fullName evidence="6">CDP-6-deoxy-delta-3,4-glucoseen reductase-like</fullName>
    </submittedName>
</protein>
<dbReference type="CDD" id="cd06189">
    <property type="entry name" value="flavin_oxioreductase"/>
    <property type="match status" value="1"/>
</dbReference>
<dbReference type="PRINTS" id="PR00371">
    <property type="entry name" value="FPNCR"/>
</dbReference>
<evidence type="ECO:0000313" key="7">
    <source>
        <dbReference type="Proteomes" id="UP000031843"/>
    </source>
</evidence>
<dbReference type="PANTHER" id="PTHR47354:SF5">
    <property type="entry name" value="PROTEIN RFBI"/>
    <property type="match status" value="1"/>
</dbReference>
<dbReference type="EMBL" id="CP010537">
    <property type="protein sequence ID" value="AJG22951.1"/>
    <property type="molecule type" value="Genomic_DNA"/>
</dbReference>
<dbReference type="InterPro" id="IPR017938">
    <property type="entry name" value="Riboflavin_synthase-like_b-brl"/>
</dbReference>
<dbReference type="GO" id="GO:0016491">
    <property type="term" value="F:oxidoreductase activity"/>
    <property type="evidence" value="ECO:0007669"/>
    <property type="project" value="InterPro"/>
</dbReference>
<accession>A0A0C4YQU0</accession>
<dbReference type="AlphaFoldDB" id="A0A0C4YQU0"/>
<name>A0A0C4YQU0_9BURK</name>
<dbReference type="Pfam" id="PF00970">
    <property type="entry name" value="FAD_binding_6"/>
    <property type="match status" value="1"/>
</dbReference>
<feature type="domain" description="2Fe-2S ferredoxin-type" evidence="4">
    <location>
        <begin position="3"/>
        <end position="92"/>
    </location>
</feature>
<dbReference type="InterPro" id="IPR006058">
    <property type="entry name" value="2Fe2S_fd_BS"/>
</dbReference>
<keyword evidence="2" id="KW-0001">2Fe-2S</keyword>
<dbReference type="InterPro" id="IPR001709">
    <property type="entry name" value="Flavoprot_Pyr_Nucl_cyt_Rdtase"/>
</dbReference>
<dbReference type="Pfam" id="PF00111">
    <property type="entry name" value="Fer2"/>
    <property type="match status" value="1"/>
</dbReference>
<dbReference type="PROSITE" id="PS51384">
    <property type="entry name" value="FAD_FR"/>
    <property type="match status" value="1"/>
</dbReference>
<dbReference type="PANTHER" id="PTHR47354">
    <property type="entry name" value="NADH OXIDOREDUCTASE HCR"/>
    <property type="match status" value="1"/>
</dbReference>
<evidence type="ECO:0000313" key="6">
    <source>
        <dbReference type="EMBL" id="AJG22951.1"/>
    </source>
</evidence>
<dbReference type="RefSeq" id="WP_043354615.1">
    <property type="nucleotide sequence ID" value="NZ_CP010537.1"/>
</dbReference>
<dbReference type="Pfam" id="PF00175">
    <property type="entry name" value="NAD_binding_1"/>
    <property type="match status" value="1"/>
</dbReference>